<dbReference type="KEGG" id="kdj:28970366"/>
<organism evidence="2">
    <name type="scientific">Kwoniella dejecticola CBS 10117</name>
    <dbReference type="NCBI Taxonomy" id="1296121"/>
    <lineage>
        <taxon>Eukaryota</taxon>
        <taxon>Fungi</taxon>
        <taxon>Dikarya</taxon>
        <taxon>Basidiomycota</taxon>
        <taxon>Agaricomycotina</taxon>
        <taxon>Tremellomycetes</taxon>
        <taxon>Tremellales</taxon>
        <taxon>Cryptococcaceae</taxon>
        <taxon>Kwoniella</taxon>
    </lineage>
</organism>
<dbReference type="GeneID" id="28970366"/>
<gene>
    <name evidence="2" type="ORF">I303_06667</name>
    <name evidence="3" type="ORF">I303_107265</name>
</gene>
<reference evidence="2" key="1">
    <citation type="submission" date="2013-07" db="EMBL/GenBank/DDBJ databases">
        <title>The Genome Sequence of Cryptococcus dejecticola CBS10117.</title>
        <authorList>
            <consortium name="The Broad Institute Genome Sequencing Platform"/>
            <person name="Cuomo C."/>
            <person name="Litvintseva A."/>
            <person name="Chen Y."/>
            <person name="Heitman J."/>
            <person name="Sun S."/>
            <person name="Springer D."/>
            <person name="Dromer F."/>
            <person name="Young S.K."/>
            <person name="Zeng Q."/>
            <person name="Gargeya S."/>
            <person name="Fitzgerald M."/>
            <person name="Abouelleil A."/>
            <person name="Alvarado L."/>
            <person name="Berlin A.M."/>
            <person name="Chapman S.B."/>
            <person name="Dewar J."/>
            <person name="Goldberg J."/>
            <person name="Griggs A."/>
            <person name="Gujja S."/>
            <person name="Hansen M."/>
            <person name="Howarth C."/>
            <person name="Imamovic A."/>
            <person name="Larimer J."/>
            <person name="McCowan C."/>
            <person name="Murphy C."/>
            <person name="Pearson M."/>
            <person name="Priest M."/>
            <person name="Roberts A."/>
            <person name="Saif S."/>
            <person name="Shea T."/>
            <person name="Sykes S."/>
            <person name="Wortman J."/>
            <person name="Nusbaum C."/>
            <person name="Birren B."/>
        </authorList>
    </citation>
    <scope>NUCLEOTIDE SEQUENCE [LARGE SCALE GENOMIC DNA]</scope>
    <source>
        <strain evidence="2">CBS 10117</strain>
    </source>
</reference>
<evidence type="ECO:0000256" key="1">
    <source>
        <dbReference type="SAM" id="MobiDB-lite"/>
    </source>
</evidence>
<dbReference type="RefSeq" id="XP_018260950.1">
    <property type="nucleotide sequence ID" value="XM_018409947.1"/>
</dbReference>
<dbReference type="OrthoDB" id="2595969at2759"/>
<feature type="region of interest" description="Disordered" evidence="1">
    <location>
        <begin position="1"/>
        <end position="46"/>
    </location>
</feature>
<sequence>MNDPLSPLTAPPPRYLLESDSSDEEGQGTYPTYEQSGPSKPKIRLNNESQVSIEGVDKVTNLEEVVIGIGQAGKYVSKLAESQGQGLRIGNVKIGSKNIGGVLQGTTDGHKIISLEEGELSHEESWEVVKVLIDTIKARKWIIVTSYVPSMYIPSSSERSQRLSEPPIRILSPTASTNDYKLSEVDGVRAFDAPNYLTGIAGGIVSLASHPSTTIPSPKTILLPLPLSSLAPSKVSAALSGPGASSAFSVRSGQSRIRWTEDDDEPYSAPGMGRVKGLKRGLEDISSMYM</sequence>
<reference evidence="3" key="3">
    <citation type="submission" date="2024-02" db="EMBL/GenBank/DDBJ databases">
        <title>Comparative genomics of Cryptococcus and Kwoniella reveals pathogenesis evolution and contrasting modes of karyotype evolution via chromosome fusion or intercentromeric recombination.</title>
        <authorList>
            <person name="Coelho M.A."/>
            <person name="David-Palma M."/>
            <person name="Shea T."/>
            <person name="Bowers K."/>
            <person name="McGinley-Smith S."/>
            <person name="Mohammad A.W."/>
            <person name="Gnirke A."/>
            <person name="Yurkov A.M."/>
            <person name="Nowrousian M."/>
            <person name="Sun S."/>
            <person name="Cuomo C.A."/>
            <person name="Heitman J."/>
        </authorList>
    </citation>
    <scope>NUCLEOTIDE SEQUENCE</scope>
    <source>
        <strain evidence="3">CBS 10117</strain>
    </source>
</reference>
<dbReference type="EMBL" id="CP144538">
    <property type="protein sequence ID" value="WWC64654.1"/>
    <property type="molecule type" value="Genomic_DNA"/>
</dbReference>
<evidence type="ECO:0000313" key="4">
    <source>
        <dbReference type="Proteomes" id="UP000078595"/>
    </source>
</evidence>
<keyword evidence="4" id="KW-1185">Reference proteome</keyword>
<name>A0A1A5ZZ73_9TREE</name>
<evidence type="ECO:0000313" key="2">
    <source>
        <dbReference type="EMBL" id="OBR83108.1"/>
    </source>
</evidence>
<protein>
    <submittedName>
        <fullName evidence="2">Uncharacterized protein</fullName>
    </submittedName>
</protein>
<evidence type="ECO:0000313" key="3">
    <source>
        <dbReference type="EMBL" id="WWC64654.1"/>
    </source>
</evidence>
<proteinExistence type="predicted"/>
<dbReference type="STRING" id="1296121.A0A1A5ZZ73"/>
<feature type="compositionally biased region" description="Polar residues" evidence="1">
    <location>
        <begin position="29"/>
        <end position="38"/>
    </location>
</feature>
<accession>A0A1A5ZZ73</accession>
<dbReference type="VEuPathDB" id="FungiDB:I303_06667"/>
<dbReference type="Proteomes" id="UP000078595">
    <property type="component" value="Chromosome 9"/>
</dbReference>
<reference evidence="3" key="2">
    <citation type="submission" date="2013-07" db="EMBL/GenBank/DDBJ databases">
        <authorList>
            <consortium name="The Broad Institute Genome Sequencing Platform"/>
            <person name="Cuomo C."/>
            <person name="Litvintseva A."/>
            <person name="Chen Y."/>
            <person name="Heitman J."/>
            <person name="Sun S."/>
            <person name="Springer D."/>
            <person name="Dromer F."/>
            <person name="Young S.K."/>
            <person name="Zeng Q."/>
            <person name="Gargeya S."/>
            <person name="Fitzgerald M."/>
            <person name="Abouelleil A."/>
            <person name="Alvarado L."/>
            <person name="Berlin A.M."/>
            <person name="Chapman S.B."/>
            <person name="Dewar J."/>
            <person name="Goldberg J."/>
            <person name="Griggs A."/>
            <person name="Gujja S."/>
            <person name="Hansen M."/>
            <person name="Howarth C."/>
            <person name="Imamovic A."/>
            <person name="Larimer J."/>
            <person name="McCowan C."/>
            <person name="Murphy C."/>
            <person name="Pearson M."/>
            <person name="Priest M."/>
            <person name="Roberts A."/>
            <person name="Saif S."/>
            <person name="Shea T."/>
            <person name="Sykes S."/>
            <person name="Wortman J."/>
            <person name="Nusbaum C."/>
            <person name="Birren B."/>
        </authorList>
    </citation>
    <scope>NUCLEOTIDE SEQUENCE</scope>
    <source>
        <strain evidence="3">CBS 10117</strain>
    </source>
</reference>
<dbReference type="EMBL" id="KI894034">
    <property type="protein sequence ID" value="OBR83108.1"/>
    <property type="molecule type" value="Genomic_DNA"/>
</dbReference>
<dbReference type="AlphaFoldDB" id="A0A1A5ZZ73"/>